<dbReference type="GO" id="GO:0010073">
    <property type="term" value="P:meristem maintenance"/>
    <property type="evidence" value="ECO:0007669"/>
    <property type="project" value="InterPro"/>
</dbReference>
<dbReference type="EMBL" id="JAIQCV010000013">
    <property type="protein sequence ID" value="KAH1031315.1"/>
    <property type="molecule type" value="Genomic_DNA"/>
</dbReference>
<dbReference type="Proteomes" id="UP000828251">
    <property type="component" value="Unassembled WGS sequence"/>
</dbReference>
<dbReference type="InterPro" id="IPR044824">
    <property type="entry name" value="MAIN-like"/>
</dbReference>
<protein>
    <recommendedName>
        <fullName evidence="1">Aminotransferase-like plant mobile domain-containing protein</fullName>
    </recommendedName>
</protein>
<dbReference type="OrthoDB" id="1936739at2759"/>
<dbReference type="AlphaFoldDB" id="A0A9D3U7D1"/>
<evidence type="ECO:0000259" key="1">
    <source>
        <dbReference type="Pfam" id="PF10536"/>
    </source>
</evidence>
<dbReference type="Pfam" id="PF10536">
    <property type="entry name" value="PMD"/>
    <property type="match status" value="1"/>
</dbReference>
<accession>A0A9D3U7D1</accession>
<dbReference type="PANTHER" id="PTHR46033:SF8">
    <property type="entry name" value="PROTEIN MAINTENANCE OF MERISTEMS-LIKE"/>
    <property type="match status" value="1"/>
</dbReference>
<evidence type="ECO:0000313" key="3">
    <source>
        <dbReference type="Proteomes" id="UP000828251"/>
    </source>
</evidence>
<organism evidence="2 3">
    <name type="scientific">Gossypium stocksii</name>
    <dbReference type="NCBI Taxonomy" id="47602"/>
    <lineage>
        <taxon>Eukaryota</taxon>
        <taxon>Viridiplantae</taxon>
        <taxon>Streptophyta</taxon>
        <taxon>Embryophyta</taxon>
        <taxon>Tracheophyta</taxon>
        <taxon>Spermatophyta</taxon>
        <taxon>Magnoliopsida</taxon>
        <taxon>eudicotyledons</taxon>
        <taxon>Gunneridae</taxon>
        <taxon>Pentapetalae</taxon>
        <taxon>rosids</taxon>
        <taxon>malvids</taxon>
        <taxon>Malvales</taxon>
        <taxon>Malvaceae</taxon>
        <taxon>Malvoideae</taxon>
        <taxon>Gossypium</taxon>
    </lineage>
</organism>
<evidence type="ECO:0000313" key="2">
    <source>
        <dbReference type="EMBL" id="KAH1031315.1"/>
    </source>
</evidence>
<dbReference type="InterPro" id="IPR019557">
    <property type="entry name" value="AminoTfrase-like_pln_mobile"/>
</dbReference>
<gene>
    <name evidence="2" type="ORF">J1N35_043489</name>
</gene>
<keyword evidence="3" id="KW-1185">Reference proteome</keyword>
<dbReference type="PANTHER" id="PTHR46033">
    <property type="entry name" value="PROTEIN MAIN-LIKE 2"/>
    <property type="match status" value="1"/>
</dbReference>
<feature type="domain" description="Aminotransferase-like plant mobile" evidence="1">
    <location>
        <begin position="47"/>
        <end position="232"/>
    </location>
</feature>
<sequence>MAPLISEDPHIFDTANNMGSYRVLRAQVNGLGYFPNERLMPYLEQAGFGSTALIRTFDLRYDLISALVERWRPETHTFHFPCGECTVTLEDVALQLGLPIDGSPVTGVSAIADPFALCHSLLGVSPDDDEENLSGLKFTWLKARFEHLSANATEVDLMCAARAYIMHIIGGVLMPDAKNSRVHIMYLPLLADLSNARSYSWGFTVLAVLYRELCRTTKPATVDLGECLILLQS</sequence>
<name>A0A9D3U7D1_9ROSI</name>
<comment type="caution">
    <text evidence="2">The sequence shown here is derived from an EMBL/GenBank/DDBJ whole genome shotgun (WGS) entry which is preliminary data.</text>
</comment>
<reference evidence="2 3" key="1">
    <citation type="journal article" date="2021" name="Plant Biotechnol. J.">
        <title>Multi-omics assisted identification of the key and species-specific regulatory components of drought-tolerant mechanisms in Gossypium stocksii.</title>
        <authorList>
            <person name="Yu D."/>
            <person name="Ke L."/>
            <person name="Zhang D."/>
            <person name="Wu Y."/>
            <person name="Sun Y."/>
            <person name="Mei J."/>
            <person name="Sun J."/>
            <person name="Sun Y."/>
        </authorList>
    </citation>
    <scope>NUCLEOTIDE SEQUENCE [LARGE SCALE GENOMIC DNA]</scope>
    <source>
        <strain evidence="3">cv. E1</strain>
        <tissue evidence="2">Leaf</tissue>
    </source>
</reference>
<proteinExistence type="predicted"/>